<dbReference type="InterPro" id="IPR018062">
    <property type="entry name" value="HTH_AraC-typ_CS"/>
</dbReference>
<dbReference type="EMBL" id="JBHLVF010000013">
    <property type="protein sequence ID" value="MFC0392013.1"/>
    <property type="molecule type" value="Genomic_DNA"/>
</dbReference>
<comment type="subcellular location">
    <subcellularLocation>
        <location evidence="1">Cytoplasm</location>
    </subcellularLocation>
</comment>
<organism evidence="11 12">
    <name type="scientific">Paenibacillus mendelii</name>
    <dbReference type="NCBI Taxonomy" id="206163"/>
    <lineage>
        <taxon>Bacteria</taxon>
        <taxon>Bacillati</taxon>
        <taxon>Bacillota</taxon>
        <taxon>Bacilli</taxon>
        <taxon>Bacillales</taxon>
        <taxon>Paenibacillaceae</taxon>
        <taxon>Paenibacillus</taxon>
    </lineage>
</organism>
<dbReference type="RefSeq" id="WP_204820359.1">
    <property type="nucleotide sequence ID" value="NZ_JANHOF010000007.1"/>
</dbReference>
<keyword evidence="5" id="KW-0805">Transcription regulation</keyword>
<feature type="modified residue" description="4-aspartylphosphate" evidence="8">
    <location>
        <position position="55"/>
    </location>
</feature>
<dbReference type="InterPro" id="IPR051552">
    <property type="entry name" value="HptR"/>
</dbReference>
<dbReference type="SMART" id="SM00448">
    <property type="entry name" value="REC"/>
    <property type="match status" value="1"/>
</dbReference>
<evidence type="ECO:0000256" key="6">
    <source>
        <dbReference type="ARBA" id="ARBA00023125"/>
    </source>
</evidence>
<dbReference type="InterPro" id="IPR001789">
    <property type="entry name" value="Sig_transdc_resp-reg_receiver"/>
</dbReference>
<reference evidence="11 12" key="1">
    <citation type="submission" date="2024-09" db="EMBL/GenBank/DDBJ databases">
        <authorList>
            <person name="Sun Q."/>
            <person name="Mori K."/>
        </authorList>
    </citation>
    <scope>NUCLEOTIDE SEQUENCE [LARGE SCALE GENOMIC DNA]</scope>
    <source>
        <strain evidence="11 12">CCM 4839</strain>
    </source>
</reference>
<dbReference type="SUPFAM" id="SSF52172">
    <property type="entry name" value="CheY-like"/>
    <property type="match status" value="1"/>
</dbReference>
<keyword evidence="2" id="KW-0963">Cytoplasm</keyword>
<protein>
    <submittedName>
        <fullName evidence="11">Response regulator</fullName>
    </submittedName>
</protein>
<evidence type="ECO:0000256" key="3">
    <source>
        <dbReference type="ARBA" id="ARBA00022553"/>
    </source>
</evidence>
<evidence type="ECO:0000313" key="11">
    <source>
        <dbReference type="EMBL" id="MFC0392013.1"/>
    </source>
</evidence>
<keyword evidence="12" id="KW-1185">Reference proteome</keyword>
<dbReference type="PRINTS" id="PR00032">
    <property type="entry name" value="HTHARAC"/>
</dbReference>
<keyword evidence="7" id="KW-0804">Transcription</keyword>
<evidence type="ECO:0000256" key="5">
    <source>
        <dbReference type="ARBA" id="ARBA00023015"/>
    </source>
</evidence>
<dbReference type="SMART" id="SM00342">
    <property type="entry name" value="HTH_ARAC"/>
    <property type="match status" value="1"/>
</dbReference>
<evidence type="ECO:0000256" key="8">
    <source>
        <dbReference type="PROSITE-ProRule" id="PRU00169"/>
    </source>
</evidence>
<dbReference type="PROSITE" id="PS00041">
    <property type="entry name" value="HTH_ARAC_FAMILY_1"/>
    <property type="match status" value="1"/>
</dbReference>
<dbReference type="InterPro" id="IPR009057">
    <property type="entry name" value="Homeodomain-like_sf"/>
</dbReference>
<keyword evidence="3 8" id="KW-0597">Phosphoprotein</keyword>
<name>A0ABV6J807_9BACL</name>
<dbReference type="InterPro" id="IPR018060">
    <property type="entry name" value="HTH_AraC"/>
</dbReference>
<dbReference type="PROSITE" id="PS01124">
    <property type="entry name" value="HTH_ARAC_FAMILY_2"/>
    <property type="match status" value="1"/>
</dbReference>
<dbReference type="Gene3D" id="1.10.10.60">
    <property type="entry name" value="Homeodomain-like"/>
    <property type="match status" value="2"/>
</dbReference>
<evidence type="ECO:0000256" key="2">
    <source>
        <dbReference type="ARBA" id="ARBA00022490"/>
    </source>
</evidence>
<feature type="domain" description="HTH araC/xylS-type" evidence="9">
    <location>
        <begin position="375"/>
        <end position="473"/>
    </location>
</feature>
<evidence type="ECO:0000259" key="9">
    <source>
        <dbReference type="PROSITE" id="PS01124"/>
    </source>
</evidence>
<dbReference type="SUPFAM" id="SSF46689">
    <property type="entry name" value="Homeodomain-like"/>
    <property type="match status" value="1"/>
</dbReference>
<proteinExistence type="predicted"/>
<gene>
    <name evidence="11" type="ORF">ACFFJ8_11635</name>
</gene>
<evidence type="ECO:0000256" key="4">
    <source>
        <dbReference type="ARBA" id="ARBA00023012"/>
    </source>
</evidence>
<comment type="caution">
    <text evidence="11">The sequence shown here is derived from an EMBL/GenBank/DDBJ whole genome shotgun (WGS) entry which is preliminary data.</text>
</comment>
<dbReference type="PROSITE" id="PS50110">
    <property type="entry name" value="RESPONSE_REGULATORY"/>
    <property type="match status" value="1"/>
</dbReference>
<keyword evidence="6" id="KW-0238">DNA-binding</keyword>
<accession>A0ABV6J807</accession>
<dbReference type="Gene3D" id="3.40.50.2300">
    <property type="match status" value="1"/>
</dbReference>
<dbReference type="PANTHER" id="PTHR42713">
    <property type="entry name" value="HISTIDINE KINASE-RELATED"/>
    <property type="match status" value="1"/>
</dbReference>
<evidence type="ECO:0000259" key="10">
    <source>
        <dbReference type="PROSITE" id="PS50110"/>
    </source>
</evidence>
<dbReference type="PANTHER" id="PTHR42713:SF3">
    <property type="entry name" value="TRANSCRIPTIONAL REGULATORY PROTEIN HPTR"/>
    <property type="match status" value="1"/>
</dbReference>
<sequence length="476" mass="54429">MYKVLIVDDESWVVESLKASVDWNSHGFEVVGEAYSGLEALAFIQEYKPHVVFTDIRMQGMSGLELIKKGGELPDPPKFVVVSGYAEFVYAQRALNYGASMYCLKPYDEQEIADVLKKLKKTLDSAQHLSETLLLQMLAEESEGSSDAVKREFEKHGIRIDAEHEAGAMVCDAGGIGKFPHIDHAFSLKIGKRKMLYVMEYERLEKVARELENDMRDGLKCVGISFKFNDPRMLKSAMESANLLADHYFIAGTEGVYRHREASQGTMNKAIKKLGAAIGNKEFTVLGRYFDEVGVLFQQEGYTIKHALHVYNVVISFLYSLNDDERDGMLFSYEQLMETFGSLSDMLDYLKAVSLKMIRKNPEYTVKETGNETFKLILQDVHENFRSDISIQSLTQKYFINPNYVSQLFKKEVGETFTSYMTKLRITYACELLEKTNCLVNEIAEKAGYHDYFYFTRMFKKVTGYTPTQFREQSIS</sequence>
<evidence type="ECO:0000256" key="7">
    <source>
        <dbReference type="ARBA" id="ARBA00023163"/>
    </source>
</evidence>
<keyword evidence="4" id="KW-0902">Two-component regulatory system</keyword>
<evidence type="ECO:0000256" key="1">
    <source>
        <dbReference type="ARBA" id="ARBA00004496"/>
    </source>
</evidence>
<dbReference type="Proteomes" id="UP001589818">
    <property type="component" value="Unassembled WGS sequence"/>
</dbReference>
<dbReference type="CDD" id="cd17536">
    <property type="entry name" value="REC_YesN-like"/>
    <property type="match status" value="1"/>
</dbReference>
<evidence type="ECO:0000313" key="12">
    <source>
        <dbReference type="Proteomes" id="UP001589818"/>
    </source>
</evidence>
<feature type="domain" description="Response regulatory" evidence="10">
    <location>
        <begin position="3"/>
        <end position="120"/>
    </location>
</feature>
<dbReference type="InterPro" id="IPR011006">
    <property type="entry name" value="CheY-like_superfamily"/>
</dbReference>
<dbReference type="InterPro" id="IPR020449">
    <property type="entry name" value="Tscrpt_reg_AraC-type_HTH"/>
</dbReference>
<dbReference type="Pfam" id="PF00072">
    <property type="entry name" value="Response_reg"/>
    <property type="match status" value="1"/>
</dbReference>
<dbReference type="Pfam" id="PF12833">
    <property type="entry name" value="HTH_18"/>
    <property type="match status" value="1"/>
</dbReference>